<feature type="transmembrane region" description="Helical" evidence="3">
    <location>
        <begin position="336"/>
        <end position="356"/>
    </location>
</feature>
<dbReference type="InterPro" id="IPR000462">
    <property type="entry name" value="CDP-OH_P_trans"/>
</dbReference>
<comment type="similarity">
    <text evidence="2">Belongs to the CDP-alcohol phosphatidyltransferase class-I family.</text>
</comment>
<keyword evidence="1 2" id="KW-0808">Transferase</keyword>
<keyword evidence="3" id="KW-0812">Transmembrane</keyword>
<evidence type="ECO:0000256" key="3">
    <source>
        <dbReference type="SAM" id="Phobius"/>
    </source>
</evidence>
<reference evidence="4 5" key="1">
    <citation type="submission" date="2017-09" db="EMBL/GenBank/DDBJ databases">
        <title>Sphingomonas spermidinifaciens 9NM-10, whole genome shotgun sequence.</title>
        <authorList>
            <person name="Feng G."/>
            <person name="Zhu H."/>
        </authorList>
    </citation>
    <scope>NUCLEOTIDE SEQUENCE [LARGE SCALE GENOMIC DNA]</scope>
    <source>
        <strain evidence="4 5">9NM-10</strain>
    </source>
</reference>
<dbReference type="Pfam" id="PF01066">
    <property type="entry name" value="CDP-OH_P_transf"/>
    <property type="match status" value="1"/>
</dbReference>
<organism evidence="4 5">
    <name type="scientific">Sphingomonas spermidinifaciens</name>
    <dbReference type="NCBI Taxonomy" id="1141889"/>
    <lineage>
        <taxon>Bacteria</taxon>
        <taxon>Pseudomonadati</taxon>
        <taxon>Pseudomonadota</taxon>
        <taxon>Alphaproteobacteria</taxon>
        <taxon>Sphingomonadales</taxon>
        <taxon>Sphingomonadaceae</taxon>
        <taxon>Sphingomonas</taxon>
    </lineage>
</organism>
<name>A0A2A4B6I6_9SPHN</name>
<keyword evidence="3" id="KW-0472">Membrane</keyword>
<protein>
    <recommendedName>
        <fullName evidence="6">CDP-alcohol phosphatidyltransferase</fullName>
    </recommendedName>
</protein>
<dbReference type="OrthoDB" id="9767918at2"/>
<comment type="caution">
    <text evidence="4">The sequence shown here is derived from an EMBL/GenBank/DDBJ whole genome shotgun (WGS) entry which is preliminary data.</text>
</comment>
<dbReference type="GO" id="GO:0016780">
    <property type="term" value="F:phosphotransferase activity, for other substituted phosphate groups"/>
    <property type="evidence" value="ECO:0007669"/>
    <property type="project" value="InterPro"/>
</dbReference>
<evidence type="ECO:0008006" key="6">
    <source>
        <dbReference type="Google" id="ProtNLM"/>
    </source>
</evidence>
<gene>
    <name evidence="4" type="ORF">COC42_03110</name>
</gene>
<accession>A0A2A4B6I6</accession>
<dbReference type="RefSeq" id="WP_096341799.1">
    <property type="nucleotide sequence ID" value="NZ_NWMW01000001.1"/>
</dbReference>
<feature type="transmembrane region" description="Helical" evidence="3">
    <location>
        <begin position="259"/>
        <end position="279"/>
    </location>
</feature>
<dbReference type="PROSITE" id="PS00379">
    <property type="entry name" value="CDP_ALCOHOL_P_TRANSF"/>
    <property type="match status" value="1"/>
</dbReference>
<dbReference type="Proteomes" id="UP000218366">
    <property type="component" value="Unassembled WGS sequence"/>
</dbReference>
<dbReference type="AlphaFoldDB" id="A0A2A4B6I6"/>
<evidence type="ECO:0000313" key="5">
    <source>
        <dbReference type="Proteomes" id="UP000218366"/>
    </source>
</evidence>
<dbReference type="Gene3D" id="1.20.120.1760">
    <property type="match status" value="1"/>
</dbReference>
<dbReference type="InterPro" id="IPR043130">
    <property type="entry name" value="CDP-OH_PTrfase_TM_dom"/>
</dbReference>
<dbReference type="GO" id="GO:0016020">
    <property type="term" value="C:membrane"/>
    <property type="evidence" value="ECO:0007669"/>
    <property type="project" value="InterPro"/>
</dbReference>
<proteinExistence type="inferred from homology"/>
<evidence type="ECO:0000256" key="2">
    <source>
        <dbReference type="RuleBase" id="RU003750"/>
    </source>
</evidence>
<evidence type="ECO:0000256" key="1">
    <source>
        <dbReference type="ARBA" id="ARBA00022679"/>
    </source>
</evidence>
<sequence length="376" mass="38594">MPQIIVVFSSAATAEYRVAGVPAAARAAQALAVLERSGDIGGCAVVAGTGWSPSDDLVSECRRLAPRLRLTFTPAGHDEQVVRVRGERLVAEVARHADSPGRDAVLTALAAALARPQAPLAYPAAALRELRRAGRDILASTGKAGDGIVSRYVNRPISRAISGLLLKVPGLTPMHASIGTAVLAALMTIALILGDGAGLIAGALLFQAASIFDGVDGEIARATARTSAEGATLDSVIDAFTNLAFVAGVAVNVGLAGDLSGALAGAVALLVLASGLFLMSARATAGGGPVNFDIVKQRLRRDGRAGPITEWLIHLTMRDFFAAASALMILAGQAHVLLLIFAAAATGWFAVTVAVLRFAARPDDERAQPEPEHSLA</sequence>
<keyword evidence="5" id="KW-1185">Reference proteome</keyword>
<keyword evidence="3" id="KW-1133">Transmembrane helix</keyword>
<dbReference type="EMBL" id="NWMW01000001">
    <property type="protein sequence ID" value="PCD03399.1"/>
    <property type="molecule type" value="Genomic_DNA"/>
</dbReference>
<dbReference type="InterPro" id="IPR048254">
    <property type="entry name" value="CDP_ALCOHOL_P_TRANSF_CS"/>
</dbReference>
<dbReference type="GO" id="GO:0008654">
    <property type="term" value="P:phospholipid biosynthetic process"/>
    <property type="evidence" value="ECO:0007669"/>
    <property type="project" value="InterPro"/>
</dbReference>
<evidence type="ECO:0000313" key="4">
    <source>
        <dbReference type="EMBL" id="PCD03399.1"/>
    </source>
</evidence>
<feature type="transmembrane region" description="Helical" evidence="3">
    <location>
        <begin position="181"/>
        <end position="206"/>
    </location>
</feature>